<feature type="transmembrane region" description="Helical" evidence="9">
    <location>
        <begin position="52"/>
        <end position="70"/>
    </location>
</feature>
<dbReference type="Proteomes" id="UP000193944">
    <property type="component" value="Unassembled WGS sequence"/>
</dbReference>
<dbReference type="Pfam" id="PF06703">
    <property type="entry name" value="SPC25"/>
    <property type="match status" value="1"/>
</dbReference>
<name>A0A1Y1X4E0_9FUNG</name>
<comment type="subcellular location">
    <subcellularLocation>
        <location evidence="1">Endoplasmic reticulum membrane</location>
        <topology evidence="1">Multi-pass membrane protein</topology>
    </subcellularLocation>
</comment>
<keyword evidence="4 9" id="KW-0812">Transmembrane</keyword>
<organism evidence="10 11">
    <name type="scientific">Anaeromyces robustus</name>
    <dbReference type="NCBI Taxonomy" id="1754192"/>
    <lineage>
        <taxon>Eukaryota</taxon>
        <taxon>Fungi</taxon>
        <taxon>Fungi incertae sedis</taxon>
        <taxon>Chytridiomycota</taxon>
        <taxon>Chytridiomycota incertae sedis</taxon>
        <taxon>Neocallimastigomycetes</taxon>
        <taxon>Neocallimastigales</taxon>
        <taxon>Neocallimastigaceae</taxon>
        <taxon>Anaeromyces</taxon>
    </lineage>
</organism>
<evidence type="ECO:0000313" key="10">
    <source>
        <dbReference type="EMBL" id="ORX80681.1"/>
    </source>
</evidence>
<dbReference type="GO" id="GO:0005787">
    <property type="term" value="C:signal peptidase complex"/>
    <property type="evidence" value="ECO:0007669"/>
    <property type="project" value="InterPro"/>
</dbReference>
<evidence type="ECO:0000256" key="1">
    <source>
        <dbReference type="ARBA" id="ARBA00004477"/>
    </source>
</evidence>
<keyword evidence="7 9" id="KW-0472">Membrane</keyword>
<proteinExistence type="inferred from homology"/>
<dbReference type="GO" id="GO:0006465">
    <property type="term" value="P:signal peptide processing"/>
    <property type="evidence" value="ECO:0007669"/>
    <property type="project" value="InterPro"/>
</dbReference>
<dbReference type="PANTHER" id="PTHR13085:SF0">
    <property type="entry name" value="SIGNAL PEPTIDASE COMPLEX SUBUNIT 2"/>
    <property type="match status" value="1"/>
</dbReference>
<reference evidence="10 11" key="1">
    <citation type="submission" date="2016-08" db="EMBL/GenBank/DDBJ databases">
        <title>A Parts List for Fungal Cellulosomes Revealed by Comparative Genomics.</title>
        <authorList>
            <consortium name="DOE Joint Genome Institute"/>
            <person name="Haitjema C.H."/>
            <person name="Gilmore S.P."/>
            <person name="Henske J.K."/>
            <person name="Solomon K.V."/>
            <person name="De Groot R."/>
            <person name="Kuo A."/>
            <person name="Mondo S.J."/>
            <person name="Salamov A.A."/>
            <person name="Labutti K."/>
            <person name="Zhao Z."/>
            <person name="Chiniquy J."/>
            <person name="Barry K."/>
            <person name="Brewer H.M."/>
            <person name="Purvine S.O."/>
            <person name="Wright A.T."/>
            <person name="Boxma B."/>
            <person name="Van Alen T."/>
            <person name="Hackstein J.H."/>
            <person name="Baker S.E."/>
            <person name="Grigoriev I.V."/>
            <person name="O'Malley M.A."/>
        </authorList>
    </citation>
    <scope>NUCLEOTIDE SEQUENCE [LARGE SCALE GENOMIC DNA]</scope>
    <source>
        <strain evidence="10 11">S4</strain>
    </source>
</reference>
<comment type="caution">
    <text evidence="10">The sequence shown here is derived from an EMBL/GenBank/DDBJ whole genome shotgun (WGS) entry which is preliminary data.</text>
</comment>
<dbReference type="EMBL" id="MCFG01000138">
    <property type="protein sequence ID" value="ORX80681.1"/>
    <property type="molecule type" value="Genomic_DNA"/>
</dbReference>
<comment type="similarity">
    <text evidence="2">Belongs to the SPCS2 family.</text>
</comment>
<evidence type="ECO:0000256" key="8">
    <source>
        <dbReference type="ARBA" id="ARBA00045608"/>
    </source>
</evidence>
<gene>
    <name evidence="10" type="ORF">BCR32DRAFT_245433</name>
</gene>
<evidence type="ECO:0000256" key="6">
    <source>
        <dbReference type="ARBA" id="ARBA00022989"/>
    </source>
</evidence>
<evidence type="ECO:0000256" key="3">
    <source>
        <dbReference type="ARBA" id="ARBA00017057"/>
    </source>
</evidence>
<dbReference type="STRING" id="1754192.A0A1Y1X4E0"/>
<comment type="function">
    <text evidence="8">Component of the signal peptidase complex (SPC) which catalyzes the cleavage of N-terminal signal sequences from nascent proteins as they are translocated into the lumen of the endoplasmic reticulum. Enhances the enzymatic activity of SPC and facilitates the interactions between different components of the translocation site.</text>
</comment>
<evidence type="ECO:0000256" key="2">
    <source>
        <dbReference type="ARBA" id="ARBA00007324"/>
    </source>
</evidence>
<evidence type="ECO:0000256" key="4">
    <source>
        <dbReference type="ARBA" id="ARBA00022692"/>
    </source>
</evidence>
<sequence length="184" mass="21076">MEEKKNAFFESVKDLKIKKYSNVDVQYAVENAIGKLFTKYYGYTEDHKHSNIYLALGYTASLIAGAASLYSYLNPFEKCKGILVVSVSLYFILCGIMTIYNKYVKKNEIFNGNKKDEKDIKSVTVSSKNEKYSDIVEITIELKEGTKLTKKSLKKSYGSWFDEEGNFVPSAFLKDIENILEKKQ</sequence>
<dbReference type="PANTHER" id="PTHR13085">
    <property type="entry name" value="MICROSOMAL SIGNAL PEPTIDASE 25 KDA SUBUNIT"/>
    <property type="match status" value="1"/>
</dbReference>
<evidence type="ECO:0000256" key="9">
    <source>
        <dbReference type="SAM" id="Phobius"/>
    </source>
</evidence>
<reference evidence="10 11" key="2">
    <citation type="submission" date="2016-08" db="EMBL/GenBank/DDBJ databases">
        <title>Pervasive Adenine N6-methylation of Active Genes in Fungi.</title>
        <authorList>
            <consortium name="DOE Joint Genome Institute"/>
            <person name="Mondo S.J."/>
            <person name="Dannebaum R.O."/>
            <person name="Kuo R.C."/>
            <person name="Labutti K."/>
            <person name="Haridas S."/>
            <person name="Kuo A."/>
            <person name="Salamov A."/>
            <person name="Ahrendt S.R."/>
            <person name="Lipzen A."/>
            <person name="Sullivan W."/>
            <person name="Andreopoulos W.B."/>
            <person name="Clum A."/>
            <person name="Lindquist E."/>
            <person name="Daum C."/>
            <person name="Ramamoorthy G.K."/>
            <person name="Gryganskyi A."/>
            <person name="Culley D."/>
            <person name="Magnuson J.K."/>
            <person name="James T.Y."/>
            <person name="O'Malley M.A."/>
            <person name="Stajich J.E."/>
            <person name="Spatafora J.W."/>
            <person name="Visel A."/>
            <person name="Grigoriev I.V."/>
        </authorList>
    </citation>
    <scope>NUCLEOTIDE SEQUENCE [LARGE SCALE GENOMIC DNA]</scope>
    <source>
        <strain evidence="10 11">S4</strain>
    </source>
</reference>
<dbReference type="OrthoDB" id="29558at2759"/>
<feature type="transmembrane region" description="Helical" evidence="9">
    <location>
        <begin position="82"/>
        <end position="100"/>
    </location>
</feature>
<dbReference type="GO" id="GO:0045047">
    <property type="term" value="P:protein targeting to ER"/>
    <property type="evidence" value="ECO:0007669"/>
    <property type="project" value="TreeGrafter"/>
</dbReference>
<keyword evidence="5" id="KW-0256">Endoplasmic reticulum</keyword>
<evidence type="ECO:0000313" key="11">
    <source>
        <dbReference type="Proteomes" id="UP000193944"/>
    </source>
</evidence>
<dbReference type="AlphaFoldDB" id="A0A1Y1X4E0"/>
<keyword evidence="11" id="KW-1185">Reference proteome</keyword>
<dbReference type="InterPro" id="IPR009582">
    <property type="entry name" value="Spc2/SPCS2"/>
</dbReference>
<evidence type="ECO:0000256" key="7">
    <source>
        <dbReference type="ARBA" id="ARBA00023136"/>
    </source>
</evidence>
<evidence type="ECO:0000256" key="5">
    <source>
        <dbReference type="ARBA" id="ARBA00022824"/>
    </source>
</evidence>
<keyword evidence="6 9" id="KW-1133">Transmembrane helix</keyword>
<accession>A0A1Y1X4E0</accession>
<protein>
    <recommendedName>
        <fullName evidence="3">Signal peptidase complex subunit 2</fullName>
    </recommendedName>
</protein>